<evidence type="ECO:0000256" key="1">
    <source>
        <dbReference type="SAM" id="MobiDB-lite"/>
    </source>
</evidence>
<reference evidence="2 3" key="1">
    <citation type="submission" date="2021-12" db="EMBL/GenBank/DDBJ databases">
        <title>Genome sequencing of bacteria with rrn-lacking chromosome and rrn-plasmid.</title>
        <authorList>
            <person name="Anda M."/>
            <person name="Iwasaki W."/>
        </authorList>
    </citation>
    <scope>NUCLEOTIDE SEQUENCE [LARGE SCALE GENOMIC DNA]</scope>
    <source>
        <strain evidence="2 3">DSM 100852</strain>
        <plasmid evidence="2 3">pFA5</plasmid>
    </source>
</reference>
<protein>
    <submittedName>
        <fullName evidence="2">Uncharacterized protein</fullName>
    </submittedName>
</protein>
<feature type="region of interest" description="Disordered" evidence="1">
    <location>
        <begin position="1"/>
        <end position="27"/>
    </location>
</feature>
<gene>
    <name evidence="2" type="ORF">FUAX_49850</name>
</gene>
<sequence length="836" mass="92358">MFSSKNRTKARQAQSATTKGASTPAQAFFSSSERPDLDIEYFGDKLEVQTSILQPAVVGGREYMLIENVRGQVTSSKAVFVFSDDMTLAVLDVTGKFRPKQFFAHPEIVLRTNAILKRQKALIKLLPTANTLSVNGKLLIEVEAVPHEQGELNQGTERQAHFANMPHRGASSDPTRYMFGFSSQVHSATPLGLRLAPLGLHQNTESPNPLGNLTGVEGDVLGIRGMVKTIVDGNGMSMPDDELKTRIVADIDVVESNADEARYKEMYTQRRAEMRDMERRLGINQFAQPRVGDSIATFMKSKDLDDISTFEQGNYHAGVVAESLDHQDYVTVEMRRRMDLEIAQKKHYYRKGGLDVDNMSDLDINHNGGALLAATEQGEEAFAEYGLAKGLNVPSGQTAFYRMHGRREDQSFHNSQKGPYFHVPAPLTVVFSAIDREAEEDLPPIPASPSLPVSKHRPGTVTKDFWNPTPGTSGVNFDRRQGATIDFTDDSHIGPISIAAFRSLFRGKAASYFEDESLHNIKSLVGQYQKICRLPGPAVLLDRFALLISMRKSIYVWHRAHPFFHGSDADYLPYYQVISILFRFLDLLSFELDQVCDELRGSHESLPAPSDSADAEVQVIWGALKSARSFKTDLKPANRSRMNSYFSELLMTPSGRKLLNDTVVSPPKGHKVIFSEAKGKSKSFAGEFVVAASKKASPKHAGGANSGADAKVYFPEEIYMSDASVMADSEYTTRTGESYGTHTLTPGFVRFASALYQAWRAMNGVWTGGGDALSQAGETLTVNEEFENPLRAEYGLPSKTSPESTSAFDQGGWYNITKVDTHTDIESSDWQIMSLG</sequence>
<organism evidence="2 3">
    <name type="scientific">Fulvitalea axinellae</name>
    <dbReference type="NCBI Taxonomy" id="1182444"/>
    <lineage>
        <taxon>Bacteria</taxon>
        <taxon>Pseudomonadati</taxon>
        <taxon>Bacteroidota</taxon>
        <taxon>Cytophagia</taxon>
        <taxon>Cytophagales</taxon>
        <taxon>Persicobacteraceae</taxon>
        <taxon>Fulvitalea</taxon>
    </lineage>
</organism>
<feature type="region of interest" description="Disordered" evidence="1">
    <location>
        <begin position="442"/>
        <end position="468"/>
    </location>
</feature>
<proteinExistence type="predicted"/>
<feature type="compositionally biased region" description="Basic residues" evidence="1">
    <location>
        <begin position="1"/>
        <end position="10"/>
    </location>
</feature>
<keyword evidence="2" id="KW-0614">Plasmid</keyword>
<accession>A0AAU9CQU1</accession>
<dbReference type="AlphaFoldDB" id="A0AAU9CQU1"/>
<feature type="compositionally biased region" description="Polar residues" evidence="1">
    <location>
        <begin position="11"/>
        <end position="27"/>
    </location>
</feature>
<keyword evidence="3" id="KW-1185">Reference proteome</keyword>
<evidence type="ECO:0000313" key="3">
    <source>
        <dbReference type="Proteomes" id="UP001348817"/>
    </source>
</evidence>
<geneLocation type="plasmid" evidence="2 3">
    <name>pFA5</name>
</geneLocation>
<dbReference type="Proteomes" id="UP001348817">
    <property type="component" value="Plasmid pFA5"/>
</dbReference>
<evidence type="ECO:0000313" key="2">
    <source>
        <dbReference type="EMBL" id="BDD12553.1"/>
    </source>
</evidence>
<dbReference type="KEGG" id="fax:FUAX_49850"/>
<dbReference type="EMBL" id="AP025319">
    <property type="protein sequence ID" value="BDD12553.1"/>
    <property type="molecule type" value="Genomic_DNA"/>
</dbReference>
<name>A0AAU9CQU1_9BACT</name>